<evidence type="ECO:0000313" key="1">
    <source>
        <dbReference type="EMBL" id="CTP89798.1"/>
    </source>
</evidence>
<proteinExistence type="predicted"/>
<name>A0A0K2ZVW8_9XANT</name>
<accession>A0A0K2ZVW8</accession>
<evidence type="ECO:0000313" key="2">
    <source>
        <dbReference type="Proteomes" id="UP000041247"/>
    </source>
</evidence>
<organism evidence="1 2">
    <name type="scientific">Xanthomonas graminis pv. poae</name>
    <dbReference type="NCBI Taxonomy" id="227946"/>
    <lineage>
        <taxon>Bacteria</taxon>
        <taxon>Pseudomonadati</taxon>
        <taxon>Pseudomonadota</taxon>
        <taxon>Gammaproteobacteria</taxon>
        <taxon>Lysobacterales</taxon>
        <taxon>Lysobacteraceae</taxon>
        <taxon>Xanthomonas</taxon>
        <taxon>Xanthomonas translucens group</taxon>
        <taxon>Xanthomonas graminis</taxon>
    </lineage>
</organism>
<dbReference type="AlphaFoldDB" id="A0A0K2ZVW8"/>
<protein>
    <submittedName>
        <fullName evidence="1">Uncharacterized protein</fullName>
    </submittedName>
</protein>
<gene>
    <name evidence="1" type="ORF">XTPLMG728_2346</name>
</gene>
<dbReference type="EMBL" id="CXOK01000073">
    <property type="protein sequence ID" value="CTP89798.1"/>
    <property type="molecule type" value="Genomic_DNA"/>
</dbReference>
<sequence>MKSARAVSSFRSSHAVTIAVPVGVGNDIEKPNKRPGKSSAGSAAQVGWVHCRRGFSPDRLVSGTGAFPGCVRRG</sequence>
<reference evidence="1 2" key="1">
    <citation type="submission" date="2015-07" db="EMBL/GenBank/DDBJ databases">
        <authorList>
            <person name="Noorani M."/>
        </authorList>
    </citation>
    <scope>NUCLEOTIDE SEQUENCE [LARGE SCALE GENOMIC DNA]</scope>
    <source>
        <strain evidence="1">LMG728</strain>
    </source>
</reference>
<dbReference type="Proteomes" id="UP000041247">
    <property type="component" value="Unassembled WGS sequence"/>
</dbReference>